<evidence type="ECO:0000256" key="4">
    <source>
        <dbReference type="ARBA" id="ARBA00022475"/>
    </source>
</evidence>
<dbReference type="PANTHER" id="PTHR34040:SF2">
    <property type="entry name" value="FLAGELLAR BIOSYNTHETIC PROTEIN FLIQ"/>
    <property type="match status" value="1"/>
</dbReference>
<keyword evidence="8 9" id="KW-0975">Bacterial flagellum</keyword>
<dbReference type="EMBL" id="OX365700">
    <property type="protein sequence ID" value="CAI4033008.1"/>
    <property type="molecule type" value="Genomic_DNA"/>
</dbReference>
<evidence type="ECO:0000256" key="1">
    <source>
        <dbReference type="ARBA" id="ARBA00004651"/>
    </source>
</evidence>
<gene>
    <name evidence="9" type="primary">fliQ</name>
    <name evidence="10" type="ORF">DNFV4_03438</name>
</gene>
<dbReference type="InterPro" id="IPR006305">
    <property type="entry name" value="FliQ"/>
</dbReference>
<keyword evidence="10" id="KW-0966">Cell projection</keyword>
<evidence type="ECO:0000313" key="11">
    <source>
        <dbReference type="Proteomes" id="UP001179121"/>
    </source>
</evidence>
<dbReference type="GO" id="GO:0009425">
    <property type="term" value="C:bacterial-type flagellum basal body"/>
    <property type="evidence" value="ECO:0007669"/>
    <property type="project" value="UniProtKB-SubCell"/>
</dbReference>
<dbReference type="PIRSF" id="PIRSF004669">
    <property type="entry name" value="FliQ"/>
    <property type="match status" value="1"/>
</dbReference>
<comment type="subcellular location">
    <subcellularLocation>
        <location evidence="1 9">Cell membrane</location>
        <topology evidence="1">Multi-pass membrane protein</topology>
    </subcellularLocation>
    <subcellularLocation>
        <location evidence="9">Bacterial flagellum basal body</location>
    </subcellularLocation>
</comment>
<dbReference type="Proteomes" id="UP001179121">
    <property type="component" value="Chromosome"/>
</dbReference>
<dbReference type="InterPro" id="IPR002191">
    <property type="entry name" value="Bac_export_3"/>
</dbReference>
<organism evidence="10 11">
    <name type="scientific">Nitrospira tepida</name>
    <dbReference type="NCBI Taxonomy" id="2973512"/>
    <lineage>
        <taxon>Bacteria</taxon>
        <taxon>Pseudomonadati</taxon>
        <taxon>Nitrospirota</taxon>
        <taxon>Nitrospiria</taxon>
        <taxon>Nitrospirales</taxon>
        <taxon>Nitrospiraceae</taxon>
        <taxon>Nitrospira</taxon>
    </lineage>
</organism>
<protein>
    <recommendedName>
        <fullName evidence="3 9">Flagellar biosynthetic protein FliQ</fullName>
    </recommendedName>
</protein>
<feature type="transmembrane region" description="Helical" evidence="9">
    <location>
        <begin position="20"/>
        <end position="39"/>
    </location>
</feature>
<evidence type="ECO:0000256" key="5">
    <source>
        <dbReference type="ARBA" id="ARBA00022692"/>
    </source>
</evidence>
<dbReference type="GO" id="GO:0009306">
    <property type="term" value="P:protein secretion"/>
    <property type="evidence" value="ECO:0007669"/>
    <property type="project" value="InterPro"/>
</dbReference>
<keyword evidence="10" id="KW-0969">Cilium</keyword>
<sequence length="89" mass="9782">MTPDMVVEIGRGAVETTLLVAAPMLGMSLVIGLLVSLFQALTQINEATLSFVPKILGVFLATMLFFPWMIRVLTGFMTHLLITIPQYAR</sequence>
<evidence type="ECO:0000313" key="10">
    <source>
        <dbReference type="EMBL" id="CAI4033008.1"/>
    </source>
</evidence>
<keyword evidence="6 9" id="KW-1133">Transmembrane helix</keyword>
<dbReference type="GO" id="GO:0044780">
    <property type="term" value="P:bacterial-type flagellum assembly"/>
    <property type="evidence" value="ECO:0007669"/>
    <property type="project" value="InterPro"/>
</dbReference>
<reference evidence="10" key="1">
    <citation type="submission" date="2022-10" db="EMBL/GenBank/DDBJ databases">
        <authorList>
            <person name="Koch H."/>
        </authorList>
    </citation>
    <scope>NUCLEOTIDE SEQUENCE</scope>
    <source>
        <strain evidence="10">DNF</strain>
    </source>
</reference>
<evidence type="ECO:0000256" key="7">
    <source>
        <dbReference type="ARBA" id="ARBA00023136"/>
    </source>
</evidence>
<dbReference type="KEGG" id="nti:DNFV4_03438"/>
<evidence type="ECO:0000256" key="9">
    <source>
        <dbReference type="RuleBase" id="RU364090"/>
    </source>
</evidence>
<keyword evidence="7 9" id="KW-0472">Membrane</keyword>
<accession>A0AA86N1D9</accession>
<keyword evidence="4 9" id="KW-1003">Cell membrane</keyword>
<name>A0AA86N1D9_9BACT</name>
<keyword evidence="10" id="KW-0282">Flagellum</keyword>
<comment type="function">
    <text evidence="9">Role in flagellar biosynthesis.</text>
</comment>
<keyword evidence="11" id="KW-1185">Reference proteome</keyword>
<dbReference type="AlphaFoldDB" id="A0AA86N1D9"/>
<proteinExistence type="inferred from homology"/>
<dbReference type="GO" id="GO:0005886">
    <property type="term" value="C:plasma membrane"/>
    <property type="evidence" value="ECO:0007669"/>
    <property type="project" value="UniProtKB-SubCell"/>
</dbReference>
<comment type="similarity">
    <text evidence="2 9">Belongs to the FliQ/MopD/SpaQ family.</text>
</comment>
<evidence type="ECO:0000256" key="2">
    <source>
        <dbReference type="ARBA" id="ARBA00006156"/>
    </source>
</evidence>
<dbReference type="RefSeq" id="WP_370693582.1">
    <property type="nucleotide sequence ID" value="NZ_OX365700.1"/>
</dbReference>
<dbReference type="Pfam" id="PF01313">
    <property type="entry name" value="Bac_export_3"/>
    <property type="match status" value="1"/>
</dbReference>
<evidence type="ECO:0000256" key="3">
    <source>
        <dbReference type="ARBA" id="ARBA00021718"/>
    </source>
</evidence>
<dbReference type="PRINTS" id="PR00952">
    <property type="entry name" value="TYPE3IMQPROT"/>
</dbReference>
<evidence type="ECO:0000256" key="8">
    <source>
        <dbReference type="ARBA" id="ARBA00023143"/>
    </source>
</evidence>
<dbReference type="PANTHER" id="PTHR34040">
    <property type="entry name" value="FLAGELLAR BIOSYNTHETIC PROTEIN FLIQ"/>
    <property type="match status" value="1"/>
</dbReference>
<keyword evidence="5 9" id="KW-0812">Transmembrane</keyword>
<evidence type="ECO:0000256" key="6">
    <source>
        <dbReference type="ARBA" id="ARBA00022989"/>
    </source>
</evidence>
<feature type="transmembrane region" description="Helical" evidence="9">
    <location>
        <begin position="51"/>
        <end position="70"/>
    </location>
</feature>
<dbReference type="NCBIfam" id="TIGR01402">
    <property type="entry name" value="fliQ"/>
    <property type="match status" value="1"/>
</dbReference>